<dbReference type="Proteomes" id="UP001211711">
    <property type="component" value="Unassembled WGS sequence"/>
</dbReference>
<dbReference type="EMBL" id="JAQMTI010000303">
    <property type="protein sequence ID" value="MDB9444319.1"/>
    <property type="molecule type" value="Genomic_DNA"/>
</dbReference>
<evidence type="ECO:0000313" key="2">
    <source>
        <dbReference type="Proteomes" id="UP001211711"/>
    </source>
</evidence>
<evidence type="ECO:0000313" key="1">
    <source>
        <dbReference type="EMBL" id="MDB9444319.1"/>
    </source>
</evidence>
<reference evidence="1 2" key="1">
    <citation type="submission" date="2023-01" db="EMBL/GenBank/DDBJ databases">
        <title>Genomes from the Australian National Cyanobacteria Reference Collection.</title>
        <authorList>
            <person name="Willis A."/>
            <person name="Lee E.M.F."/>
        </authorList>
    </citation>
    <scope>NUCLEOTIDE SEQUENCE [LARGE SCALE GENOMIC DNA]</scope>
    <source>
        <strain evidence="1 2">CS-549</strain>
    </source>
</reference>
<gene>
    <name evidence="1" type="ORF">PN497_23615</name>
</gene>
<keyword evidence="2" id="KW-1185">Reference proteome</keyword>
<evidence type="ECO:0008006" key="3">
    <source>
        <dbReference type="Google" id="ProtNLM"/>
    </source>
</evidence>
<proteinExistence type="predicted"/>
<accession>A0ABT4ZYH3</accession>
<organism evidence="1 2">
    <name type="scientific">Sphaerospermopsis kisseleviana CS-549</name>
    <dbReference type="NCBI Taxonomy" id="3021783"/>
    <lineage>
        <taxon>Bacteria</taxon>
        <taxon>Bacillati</taxon>
        <taxon>Cyanobacteriota</taxon>
        <taxon>Cyanophyceae</taxon>
        <taxon>Nostocales</taxon>
        <taxon>Aphanizomenonaceae</taxon>
        <taxon>Sphaerospermopsis</taxon>
        <taxon>Sphaerospermopsis kisseleviana</taxon>
    </lineage>
</organism>
<protein>
    <recommendedName>
        <fullName evidence="3">Transposase</fullName>
    </recommendedName>
</protein>
<sequence>MAVPLVGFTKKGEVQSFLVLEDVLKVVFRNFYHIVTSHVEVASKSYL</sequence>
<name>A0ABT4ZYH3_9CYAN</name>
<comment type="caution">
    <text evidence="1">The sequence shown here is derived from an EMBL/GenBank/DDBJ whole genome shotgun (WGS) entry which is preliminary data.</text>
</comment>
<dbReference type="RefSeq" id="WP_190651358.1">
    <property type="nucleotide sequence ID" value="NZ_JAQMTI010000303.1"/>
</dbReference>